<evidence type="ECO:0000259" key="3">
    <source>
        <dbReference type="PROSITE" id="PS51910"/>
    </source>
</evidence>
<evidence type="ECO:0000313" key="4">
    <source>
        <dbReference type="EMBL" id="AKA72454.1"/>
    </source>
</evidence>
<name>A0A0E3JSK3_CLOSL</name>
<dbReference type="RefSeq" id="WP_029162709.1">
    <property type="nucleotide sequence ID" value="NZ_CP009933.1"/>
</dbReference>
<dbReference type="InterPro" id="IPR007253">
    <property type="entry name" value="Cell_wall-bd_2"/>
</dbReference>
<protein>
    <submittedName>
        <fullName evidence="4">Glycoside hydrolase family 18</fullName>
    </submittedName>
</protein>
<gene>
    <name evidence="4" type="ORF">CSCA_5329</name>
</gene>
<evidence type="ECO:0000313" key="5">
    <source>
        <dbReference type="Proteomes" id="UP000033115"/>
    </source>
</evidence>
<feature type="domain" description="GH18" evidence="3">
    <location>
        <begin position="323"/>
        <end position="636"/>
    </location>
</feature>
<dbReference type="Gene3D" id="3.20.20.80">
    <property type="entry name" value="Glycosidases"/>
    <property type="match status" value="1"/>
</dbReference>
<dbReference type="KEGG" id="csq:CSCA_5329"/>
<accession>A0A0E3JSK3</accession>
<dbReference type="InterPro" id="IPR041704">
    <property type="entry name" value="CFLE_GH18"/>
</dbReference>
<evidence type="ECO:0000256" key="2">
    <source>
        <dbReference type="ARBA" id="ARBA00023295"/>
    </source>
</evidence>
<reference evidence="4 5" key="1">
    <citation type="journal article" date="2015" name="J. Biotechnol.">
        <title>Complete genome sequence of a malodorant-producing acetogen, Clostridium scatologenes ATCC 25775(T).</title>
        <authorList>
            <person name="Zhu Z."/>
            <person name="Guo T."/>
            <person name="Zheng H."/>
            <person name="Song T."/>
            <person name="Ouyang P."/>
            <person name="Xie J."/>
        </authorList>
    </citation>
    <scope>NUCLEOTIDE SEQUENCE [LARGE SCALE GENOMIC DNA]</scope>
    <source>
        <strain evidence="4 5">ATCC 25775</strain>
    </source>
</reference>
<dbReference type="Gene3D" id="3.10.50.10">
    <property type="match status" value="1"/>
</dbReference>
<dbReference type="Pfam" id="PF00704">
    <property type="entry name" value="Glyco_hydro_18"/>
    <property type="match status" value="1"/>
</dbReference>
<dbReference type="GO" id="GO:0008061">
    <property type="term" value="F:chitin binding"/>
    <property type="evidence" value="ECO:0007669"/>
    <property type="project" value="InterPro"/>
</dbReference>
<dbReference type="GO" id="GO:0016798">
    <property type="term" value="F:hydrolase activity, acting on glycosyl bonds"/>
    <property type="evidence" value="ECO:0007669"/>
    <property type="project" value="UniProtKB-KW"/>
</dbReference>
<dbReference type="InterPro" id="IPR011583">
    <property type="entry name" value="Chitinase_II/V-like_cat"/>
</dbReference>
<keyword evidence="2" id="KW-0326">Glycosidase</keyword>
<dbReference type="PROSITE" id="PS51910">
    <property type="entry name" value="GH18_2"/>
    <property type="match status" value="1"/>
</dbReference>
<dbReference type="GO" id="GO:0005975">
    <property type="term" value="P:carbohydrate metabolic process"/>
    <property type="evidence" value="ECO:0007669"/>
    <property type="project" value="InterPro"/>
</dbReference>
<evidence type="ECO:0000256" key="1">
    <source>
        <dbReference type="ARBA" id="ARBA00022801"/>
    </source>
</evidence>
<sequence>MITIKKSYITFYTIMVLFFALVTKVSAAPNSVRIGGVDRYETAVKVSQDSWNQSDYAILASGEDFPDAICAVPLAKKYSAPVLITKGNSLNSQVFDEIKRLKTKQVFIVGGEGVILPSIEKELNDNNINTIRVGGQDRYETSIKVAKELGQSDEIVLTYGENFPDALSIAPIAAMKAMPIILTNTDVIPYSVKEYINGNEIKKCYVLGGTGVVSNNSIKNIANVKRLNGSDRYETNLAIINEFSTDLNFKTTYLTSGEDFPDALCGSAAAGKSSSPIVLLNTNYFKARSLIKSKLSDIDYFKVLGGSGIISDKLVQSILFPTKSVLAYTASYYSGDDLSYKSLVSYSGLIDGIATDSYNVDGLGNITGSAPQEQIEYANANKISTYAMISNSFNGNITKVLLESDQNRQNLINNILDVLKKNNYKGVNVDLEGIFYYNRGEFTQFIKGLYNTLHSQGFEVTVSIPAKIVDNPKEAGTGAYDYSEIGKFSDKVMIMTYDEHWSGGSPGAIASIGWVEKIINYAINVIPNDKIMLGLASYGYDWSSNSSSADAYTINQAYNKAYKNGVQVKWDSTSKSPYFNYTDNYGIYHSVWFENSTSIGYKLDLVNNYNLAGVAIWRLGLENADYWDMINKKLNN</sequence>
<dbReference type="AlphaFoldDB" id="A0A0E3JSK3"/>
<dbReference type="InterPro" id="IPR017853">
    <property type="entry name" value="GH"/>
</dbReference>
<dbReference type="SUPFAM" id="SSF51445">
    <property type="entry name" value="(Trans)glycosidases"/>
    <property type="match status" value="1"/>
</dbReference>
<dbReference type="HOGENOM" id="CLU_401021_0_0_9"/>
<dbReference type="InterPro" id="IPR029070">
    <property type="entry name" value="Chitinase_insertion_sf"/>
</dbReference>
<dbReference type="PANTHER" id="PTHR46066:SF2">
    <property type="entry name" value="CHITINASE DOMAIN-CONTAINING PROTEIN 1"/>
    <property type="match status" value="1"/>
</dbReference>
<keyword evidence="5" id="KW-1185">Reference proteome</keyword>
<keyword evidence="1 4" id="KW-0378">Hydrolase</keyword>
<dbReference type="EMBL" id="CP009933">
    <property type="protein sequence ID" value="AKA72454.1"/>
    <property type="molecule type" value="Genomic_DNA"/>
</dbReference>
<dbReference type="SMART" id="SM00636">
    <property type="entry name" value="Glyco_18"/>
    <property type="match status" value="1"/>
</dbReference>
<dbReference type="PANTHER" id="PTHR46066">
    <property type="entry name" value="CHITINASE DOMAIN-CONTAINING PROTEIN 1 FAMILY MEMBER"/>
    <property type="match status" value="1"/>
</dbReference>
<dbReference type="InterPro" id="IPR001223">
    <property type="entry name" value="Glyco_hydro18_cat"/>
</dbReference>
<dbReference type="STRING" id="1548.CSCA_5329"/>
<dbReference type="CDD" id="cd02874">
    <property type="entry name" value="GH18_CFLE_spore_hydrolase"/>
    <property type="match status" value="1"/>
</dbReference>
<dbReference type="Gene3D" id="3.40.50.12090">
    <property type="match status" value="2"/>
</dbReference>
<dbReference type="Proteomes" id="UP000033115">
    <property type="component" value="Chromosome"/>
</dbReference>
<dbReference type="Pfam" id="PF04122">
    <property type="entry name" value="CW_binding_2"/>
    <property type="match status" value="3"/>
</dbReference>
<organism evidence="4 5">
    <name type="scientific">Clostridium scatologenes</name>
    <dbReference type="NCBI Taxonomy" id="1548"/>
    <lineage>
        <taxon>Bacteria</taxon>
        <taxon>Bacillati</taxon>
        <taxon>Bacillota</taxon>
        <taxon>Clostridia</taxon>
        <taxon>Eubacteriales</taxon>
        <taxon>Clostridiaceae</taxon>
        <taxon>Clostridium</taxon>
    </lineage>
</organism>
<proteinExistence type="predicted"/>